<evidence type="ECO:0000313" key="2">
    <source>
        <dbReference type="EnsemblMetazoa" id="HelroP183602"/>
    </source>
</evidence>
<dbReference type="EMBL" id="KB095871">
    <property type="protein sequence ID" value="ESO10444.1"/>
    <property type="molecule type" value="Genomic_DNA"/>
</dbReference>
<evidence type="ECO:0000313" key="1">
    <source>
        <dbReference type="EMBL" id="ESO10444.1"/>
    </source>
</evidence>
<evidence type="ECO:0000313" key="3">
    <source>
        <dbReference type="Proteomes" id="UP000015101"/>
    </source>
</evidence>
<name>T1FJW9_HELRO</name>
<reference evidence="3" key="1">
    <citation type="submission" date="2012-12" db="EMBL/GenBank/DDBJ databases">
        <authorList>
            <person name="Hellsten U."/>
            <person name="Grimwood J."/>
            <person name="Chapman J.A."/>
            <person name="Shapiro H."/>
            <person name="Aerts A."/>
            <person name="Otillar R.P."/>
            <person name="Terry A.Y."/>
            <person name="Boore J.L."/>
            <person name="Simakov O."/>
            <person name="Marletaz F."/>
            <person name="Cho S.-J."/>
            <person name="Edsinger-Gonzales E."/>
            <person name="Havlak P."/>
            <person name="Kuo D.-H."/>
            <person name="Larsson T."/>
            <person name="Lv J."/>
            <person name="Arendt D."/>
            <person name="Savage R."/>
            <person name="Osoegawa K."/>
            <person name="de Jong P."/>
            <person name="Lindberg D.R."/>
            <person name="Seaver E.C."/>
            <person name="Weisblat D.A."/>
            <person name="Putnam N.H."/>
            <person name="Grigoriev I.V."/>
            <person name="Rokhsar D.S."/>
        </authorList>
    </citation>
    <scope>NUCLEOTIDE SEQUENCE</scope>
</reference>
<gene>
    <name evidence="2" type="primary">20209118</name>
    <name evidence="1" type="ORF">HELRODRAFT_183602</name>
</gene>
<dbReference type="GeneID" id="20209118"/>
<dbReference type="AlphaFoldDB" id="T1FJW9"/>
<reference evidence="2" key="3">
    <citation type="submission" date="2015-06" db="UniProtKB">
        <authorList>
            <consortium name="EnsemblMetazoa"/>
        </authorList>
    </citation>
    <scope>IDENTIFICATION</scope>
</reference>
<keyword evidence="3" id="KW-1185">Reference proteome</keyword>
<dbReference type="EMBL" id="AMQM01008883">
    <property type="status" value="NOT_ANNOTATED_CDS"/>
    <property type="molecule type" value="Genomic_DNA"/>
</dbReference>
<dbReference type="InParanoid" id="T1FJW9"/>
<accession>T1FJW9</accession>
<reference evidence="1 3" key="2">
    <citation type="journal article" date="2013" name="Nature">
        <title>Insights into bilaterian evolution from three spiralian genomes.</title>
        <authorList>
            <person name="Simakov O."/>
            <person name="Marletaz F."/>
            <person name="Cho S.J."/>
            <person name="Edsinger-Gonzales E."/>
            <person name="Havlak P."/>
            <person name="Hellsten U."/>
            <person name="Kuo D.H."/>
            <person name="Larsson T."/>
            <person name="Lv J."/>
            <person name="Arendt D."/>
            <person name="Savage R."/>
            <person name="Osoegawa K."/>
            <person name="de Jong P."/>
            <person name="Grimwood J."/>
            <person name="Chapman J.A."/>
            <person name="Shapiro H."/>
            <person name="Aerts A."/>
            <person name="Otillar R.P."/>
            <person name="Terry A.Y."/>
            <person name="Boore J.L."/>
            <person name="Grigoriev I.V."/>
            <person name="Lindberg D.R."/>
            <person name="Seaver E.C."/>
            <person name="Weisblat D.A."/>
            <person name="Putnam N.H."/>
            <person name="Rokhsar D.S."/>
        </authorList>
    </citation>
    <scope>NUCLEOTIDE SEQUENCE</scope>
</reference>
<dbReference type="PANTHER" id="PTHR20956:SF12">
    <property type="entry name" value="FLYWCH-TYPE DOMAIN-CONTAINING PROTEIN"/>
    <property type="match status" value="1"/>
</dbReference>
<proteinExistence type="predicted"/>
<dbReference type="RefSeq" id="XP_009011442.1">
    <property type="nucleotide sequence ID" value="XM_009013194.1"/>
</dbReference>
<organism evidence="2 3">
    <name type="scientific">Helobdella robusta</name>
    <name type="common">Californian leech</name>
    <dbReference type="NCBI Taxonomy" id="6412"/>
    <lineage>
        <taxon>Eukaryota</taxon>
        <taxon>Metazoa</taxon>
        <taxon>Spiralia</taxon>
        <taxon>Lophotrochozoa</taxon>
        <taxon>Annelida</taxon>
        <taxon>Clitellata</taxon>
        <taxon>Hirudinea</taxon>
        <taxon>Rhynchobdellida</taxon>
        <taxon>Glossiphoniidae</taxon>
        <taxon>Helobdella</taxon>
    </lineage>
</organism>
<dbReference type="OrthoDB" id="7438973at2759"/>
<dbReference type="Proteomes" id="UP000015101">
    <property type="component" value="Unassembled WGS sequence"/>
</dbReference>
<dbReference type="PANTHER" id="PTHR20956">
    <property type="entry name" value="HEH2P"/>
    <property type="match status" value="1"/>
</dbReference>
<dbReference type="EnsemblMetazoa" id="HelroT183602">
    <property type="protein sequence ID" value="HelroP183602"/>
    <property type="gene ID" value="HelroG183602"/>
</dbReference>
<dbReference type="KEGG" id="hro:HELRODRAFT_183602"/>
<dbReference type="HOGENOM" id="CLU_1742526_0_0_1"/>
<dbReference type="CTD" id="20209118"/>
<protein>
    <submittedName>
        <fullName evidence="1 2">Uncharacterized protein</fullName>
    </submittedName>
</protein>
<sequence>MFVLDGVIENVVQATPPTDIVRQDKATKRGGDHLVSSDGHNLTVKSKTKIRKTTYKGCKAEATGLAKICAKSYQAAMEQPFTSALDIVNKAILSKLSDCCNKHLAGIDSWMPVPLDELGLQKEYNEKKECKLLLALPFCHRNGYLGCLNR</sequence>